<dbReference type="PANTHER" id="PTHR47197">
    <property type="entry name" value="PROTEIN NIRF"/>
    <property type="match status" value="1"/>
</dbReference>
<dbReference type="InterPro" id="IPR011964">
    <property type="entry name" value="YVTN_b-propeller_repeat"/>
</dbReference>
<keyword evidence="3" id="KW-1185">Reference proteome</keyword>
<evidence type="ECO:0000313" key="2">
    <source>
        <dbReference type="EMBL" id="EMY35839.1"/>
    </source>
</evidence>
<dbReference type="Proteomes" id="UP000010729">
    <property type="component" value="Unassembled WGS sequence"/>
</dbReference>
<keyword evidence="1" id="KW-0732">Signal</keyword>
<gene>
    <name evidence="2" type="ORF">D477_002106</name>
</gene>
<feature type="signal peptide" evidence="1">
    <location>
        <begin position="1"/>
        <end position="17"/>
    </location>
</feature>
<protein>
    <recommendedName>
        <fullName evidence="4">YncE family protein</fullName>
    </recommendedName>
</protein>
<name>N1V780_9MICC</name>
<dbReference type="EMBL" id="ANPE02000059">
    <property type="protein sequence ID" value="EMY35839.1"/>
    <property type="molecule type" value="Genomic_DNA"/>
</dbReference>
<reference evidence="2 3" key="1">
    <citation type="journal article" date="2013" name="Genome Announc.">
        <title>Draft Genome Sequence of Arthrobacter crystallopoietes Strain BAB-32, Revealing Genes for Bioremediation.</title>
        <authorList>
            <person name="Joshi M.N."/>
            <person name="Pandit A.S."/>
            <person name="Sharma A."/>
            <person name="Pandya R.V."/>
            <person name="Desai S.M."/>
            <person name="Saxena A.K."/>
            <person name="Bagatharia S.B."/>
        </authorList>
    </citation>
    <scope>NUCLEOTIDE SEQUENCE [LARGE SCALE GENOMIC DNA]</scope>
    <source>
        <strain evidence="2 3">BAB-32</strain>
    </source>
</reference>
<accession>N1V780</accession>
<dbReference type="SUPFAM" id="SSF51004">
    <property type="entry name" value="C-terminal (heme d1) domain of cytochrome cd1-nitrite reductase"/>
    <property type="match status" value="1"/>
</dbReference>
<evidence type="ECO:0008006" key="4">
    <source>
        <dbReference type="Google" id="ProtNLM"/>
    </source>
</evidence>
<sequence length="340" mass="34872">MLLAAFLLLVASAVANSSPGTVTGAPIQNASPRVVATFPVGKDLLDAVVSPDGKRLYVTDNSAFSSDEKAYTGGVHVVDTATRKVKATINVGEGPIDIVLNRAGTRAYVVNGRTYSISVINTRTNTVIRTLDVPPSPSQIVLNAAETVGYVATNSSLDGLVLLNLGTGAITARIPAGWNPQTVAVNAAETTAYTVNQTDGTLTVIDLRKRKVKSVIALGQFAYGVTVNQAGTRAYVNAFDSIVVVNPGSGKIIKTIPLTAIVAGRMHLNVAGTVGFTIAGHNGKTPAGGVLHVIKLSTNTVVGTAPVGFAANAIAFDPAGLLAYVPSGTGGTVTLLEMPR</sequence>
<dbReference type="InterPro" id="IPR011048">
    <property type="entry name" value="Haem_d1_sf"/>
</dbReference>
<dbReference type="AlphaFoldDB" id="N1V780"/>
<dbReference type="InterPro" id="IPR015943">
    <property type="entry name" value="WD40/YVTN_repeat-like_dom_sf"/>
</dbReference>
<proteinExistence type="predicted"/>
<comment type="caution">
    <text evidence="2">The sequence shown here is derived from an EMBL/GenBank/DDBJ whole genome shotgun (WGS) entry which is preliminary data.</text>
</comment>
<dbReference type="NCBIfam" id="TIGR02276">
    <property type="entry name" value="beta_rpt_yvtn"/>
    <property type="match status" value="1"/>
</dbReference>
<dbReference type="InterPro" id="IPR051200">
    <property type="entry name" value="Host-pathogen_enzymatic-act"/>
</dbReference>
<organism evidence="2 3">
    <name type="scientific">Arthrobacter crystallopoietes BAB-32</name>
    <dbReference type="NCBI Taxonomy" id="1246476"/>
    <lineage>
        <taxon>Bacteria</taxon>
        <taxon>Bacillati</taxon>
        <taxon>Actinomycetota</taxon>
        <taxon>Actinomycetes</taxon>
        <taxon>Micrococcales</taxon>
        <taxon>Micrococcaceae</taxon>
        <taxon>Crystallibacter</taxon>
    </lineage>
</organism>
<dbReference type="Gene3D" id="2.130.10.10">
    <property type="entry name" value="YVTN repeat-like/Quinoprotein amine dehydrogenase"/>
    <property type="match status" value="4"/>
</dbReference>
<feature type="chain" id="PRO_5039022065" description="YncE family protein" evidence="1">
    <location>
        <begin position="18"/>
        <end position="340"/>
    </location>
</feature>
<dbReference type="PANTHER" id="PTHR47197:SF3">
    <property type="entry name" value="DIHYDRO-HEME D1 DEHYDROGENASE"/>
    <property type="match status" value="1"/>
</dbReference>
<evidence type="ECO:0000313" key="3">
    <source>
        <dbReference type="Proteomes" id="UP000010729"/>
    </source>
</evidence>
<evidence type="ECO:0000256" key="1">
    <source>
        <dbReference type="SAM" id="SignalP"/>
    </source>
</evidence>